<dbReference type="InterPro" id="IPR002861">
    <property type="entry name" value="Reeler_dom"/>
</dbReference>
<dbReference type="InterPro" id="IPR017983">
    <property type="entry name" value="GPCR_2_secretin-like_CS"/>
</dbReference>
<keyword evidence="10" id="KW-1185">Reference proteome</keyword>
<comment type="subcellular location">
    <subcellularLocation>
        <location evidence="1">Membrane</location>
        <topology evidence="1">Multi-pass membrane protein</topology>
    </subcellularLocation>
</comment>
<accession>A0A0L7LMN1</accession>
<dbReference type="GO" id="GO:0007188">
    <property type="term" value="P:adenylate cyclase-modulating G protein-coupled receptor signaling pathway"/>
    <property type="evidence" value="ECO:0007669"/>
    <property type="project" value="TreeGrafter"/>
</dbReference>
<feature type="transmembrane region" description="Helical" evidence="6">
    <location>
        <begin position="307"/>
        <end position="330"/>
    </location>
</feature>
<dbReference type="Proteomes" id="UP000037510">
    <property type="component" value="Unassembled WGS sequence"/>
</dbReference>
<proteinExistence type="predicted"/>
<dbReference type="AlphaFoldDB" id="A0A0L7LMN1"/>
<evidence type="ECO:0000256" key="4">
    <source>
        <dbReference type="ARBA" id="ARBA00023136"/>
    </source>
</evidence>
<feature type="domain" description="Reelin" evidence="8">
    <location>
        <begin position="702"/>
        <end position="826"/>
    </location>
</feature>
<dbReference type="EMBL" id="JTDY01000607">
    <property type="protein sequence ID" value="KOB76486.1"/>
    <property type="molecule type" value="Genomic_DNA"/>
</dbReference>
<dbReference type="PANTHER" id="PTHR45620:SF42">
    <property type="entry name" value="G-PROTEIN COUPLED RECEPTOR SEB-2"/>
    <property type="match status" value="1"/>
</dbReference>
<dbReference type="Gene3D" id="2.60.40.4060">
    <property type="entry name" value="Reeler domain"/>
    <property type="match status" value="1"/>
</dbReference>
<dbReference type="PROSITE" id="PS50261">
    <property type="entry name" value="G_PROTEIN_RECEP_F2_4"/>
    <property type="match status" value="1"/>
</dbReference>
<evidence type="ECO:0000259" key="8">
    <source>
        <dbReference type="PROSITE" id="PS51019"/>
    </source>
</evidence>
<dbReference type="PRINTS" id="PR00249">
    <property type="entry name" value="GPCRSECRETIN"/>
</dbReference>
<gene>
    <name evidence="9" type="ORF">OBRU01_02706</name>
</gene>
<organism evidence="9 10">
    <name type="scientific">Operophtera brumata</name>
    <name type="common">Winter moth</name>
    <name type="synonym">Phalaena brumata</name>
    <dbReference type="NCBI Taxonomy" id="104452"/>
    <lineage>
        <taxon>Eukaryota</taxon>
        <taxon>Metazoa</taxon>
        <taxon>Ecdysozoa</taxon>
        <taxon>Arthropoda</taxon>
        <taxon>Hexapoda</taxon>
        <taxon>Insecta</taxon>
        <taxon>Pterygota</taxon>
        <taxon>Neoptera</taxon>
        <taxon>Endopterygota</taxon>
        <taxon>Lepidoptera</taxon>
        <taxon>Glossata</taxon>
        <taxon>Ditrysia</taxon>
        <taxon>Geometroidea</taxon>
        <taxon>Geometridae</taxon>
        <taxon>Larentiinae</taxon>
        <taxon>Operophtera</taxon>
    </lineage>
</organism>
<dbReference type="PANTHER" id="PTHR45620">
    <property type="entry name" value="PDF RECEPTOR-LIKE PROTEIN-RELATED"/>
    <property type="match status" value="1"/>
</dbReference>
<evidence type="ECO:0000256" key="2">
    <source>
        <dbReference type="ARBA" id="ARBA00022692"/>
    </source>
</evidence>
<dbReference type="STRING" id="104452.A0A0L7LMN1"/>
<protein>
    <submittedName>
        <fullName evidence="9">Neuropeptide receptor B3</fullName>
    </submittedName>
</protein>
<evidence type="ECO:0000256" key="3">
    <source>
        <dbReference type="ARBA" id="ARBA00022989"/>
    </source>
</evidence>
<evidence type="ECO:0000313" key="9">
    <source>
        <dbReference type="EMBL" id="KOB76486.1"/>
    </source>
</evidence>
<sequence>MQTETTKTCNYRNTRYNEQIYKWVAGRGCLLYTPDFLYEAGFNSINLTAACLYEGMFAPCLEIEVSNAVRDAIVPAAHGRWERCFYTASDCCSHHMYANETEVSNAVRDAIVPAAHGRWERCFYTASDCCSHHMYANETEVSNAVRDAIVPAAHGRWERCFYTASDCCSHHISKQCYANSTWEQQTDYSTCSITTRLLRRYRFHIAVLSFSSAFCLPAVFIFFFYKRLRVTRVALHRNLLIAIILRNILVIVSRSETAMSTHSIACRMLAITERLAANMVFVAMLVEGVYLHRMIVAVFRTKLDVKWLYGIGVVIALIPVAVWSIVMGIQNDHSCWIVYTVDNIQWTLDAPRIAILLVNTALFLDVLRVLLTKLRNSENTNQLSTTKATLFLMPIFGTQFLLTAFRPSTTDCTGEQIYYYVSYTVEGLQGVLVALLYCYINKEVRALIKQTYRKTENAMVSRIRNDSINPTAQSDRRLTCSTALPSHNEEDNKNQYETMKTRLHVAEIISIQASERLAEILEPVYETIQNGIVNVGYDCLDRSENDSGFVPNRDSKDDDYYAFTNESSISIECQDWIRCVSSPSSSVYNNSLNDYETRYLERKFPNHPKLNEINETQEKKMNKDSIVENGKASEHDELSGNIDNTQDVAAELETVEGSDLDSDMIDEIMQYIGNGDNKDVLMLDPELLCPNRKEDDKNCVLCWGVESFPDGAPIDTCVRDRPNQPNHSQHRTQSLSSLPYRVLASGTSYAPNTPITVTIEGSEPFKGFFIQARSADTNQWLGAWENAPNTTIHPECASITHGDPLDKVRATLLWRAPADSHGRVYF</sequence>
<feature type="transmembrane region" description="Helical" evidence="6">
    <location>
        <begin position="350"/>
        <end position="367"/>
    </location>
</feature>
<evidence type="ECO:0000259" key="7">
    <source>
        <dbReference type="PROSITE" id="PS50261"/>
    </source>
</evidence>
<feature type="domain" description="G-protein coupled receptors family 2 profile 2" evidence="7">
    <location>
        <begin position="200"/>
        <end position="441"/>
    </location>
</feature>
<keyword evidence="4 6" id="KW-0472">Membrane</keyword>
<feature type="transmembrane region" description="Helical" evidence="6">
    <location>
        <begin position="417"/>
        <end position="440"/>
    </location>
</feature>
<feature type="transmembrane region" description="Helical" evidence="6">
    <location>
        <begin position="237"/>
        <end position="255"/>
    </location>
</feature>
<evidence type="ECO:0000313" key="10">
    <source>
        <dbReference type="Proteomes" id="UP000037510"/>
    </source>
</evidence>
<dbReference type="PROSITE" id="PS51019">
    <property type="entry name" value="REELIN"/>
    <property type="match status" value="1"/>
</dbReference>
<evidence type="ECO:0000256" key="5">
    <source>
        <dbReference type="ARBA" id="ARBA00023157"/>
    </source>
</evidence>
<dbReference type="Gene3D" id="1.20.1070.10">
    <property type="entry name" value="Rhodopsin 7-helix transmembrane proteins"/>
    <property type="match status" value="1"/>
</dbReference>
<feature type="transmembrane region" description="Helical" evidence="6">
    <location>
        <begin position="275"/>
        <end position="295"/>
    </location>
</feature>
<dbReference type="InterPro" id="IPR050332">
    <property type="entry name" value="GPCR_2"/>
</dbReference>
<dbReference type="InterPro" id="IPR042307">
    <property type="entry name" value="Reeler_sf"/>
</dbReference>
<name>A0A0L7LMN1_OPEBR</name>
<keyword evidence="2 6" id="KW-0812">Transmembrane</keyword>
<comment type="caution">
    <text evidence="9">The sequence shown here is derived from an EMBL/GenBank/DDBJ whole genome shotgun (WGS) entry which is preliminary data.</text>
</comment>
<dbReference type="CDD" id="cd08544">
    <property type="entry name" value="Reeler"/>
    <property type="match status" value="1"/>
</dbReference>
<dbReference type="PROSITE" id="PS00650">
    <property type="entry name" value="G_PROTEIN_RECEP_F2_2"/>
    <property type="match status" value="1"/>
</dbReference>
<keyword evidence="5" id="KW-1015">Disulfide bond</keyword>
<dbReference type="GO" id="GO:0008528">
    <property type="term" value="F:G protein-coupled peptide receptor activity"/>
    <property type="evidence" value="ECO:0007669"/>
    <property type="project" value="TreeGrafter"/>
</dbReference>
<keyword evidence="9" id="KW-0675">Receptor</keyword>
<keyword evidence="3 6" id="KW-1133">Transmembrane helix</keyword>
<reference evidence="9 10" key="1">
    <citation type="journal article" date="2015" name="Genome Biol. Evol.">
        <title>The genome of winter moth (Operophtera brumata) provides a genomic perspective on sexual dimorphism and phenology.</title>
        <authorList>
            <person name="Derks M.F."/>
            <person name="Smit S."/>
            <person name="Salis L."/>
            <person name="Schijlen E."/>
            <person name="Bossers A."/>
            <person name="Mateman C."/>
            <person name="Pijl A.S."/>
            <person name="de Ridder D."/>
            <person name="Groenen M.A."/>
            <person name="Visser M.E."/>
            <person name="Megens H.J."/>
        </authorList>
    </citation>
    <scope>NUCLEOTIDE SEQUENCE [LARGE SCALE GENOMIC DNA]</scope>
    <source>
        <strain evidence="9">WM2013NL</strain>
        <tissue evidence="9">Head and thorax</tissue>
    </source>
</reference>
<feature type="transmembrane region" description="Helical" evidence="6">
    <location>
        <begin position="388"/>
        <end position="405"/>
    </location>
</feature>
<dbReference type="Pfam" id="PF00002">
    <property type="entry name" value="7tm_2"/>
    <property type="match status" value="1"/>
</dbReference>
<evidence type="ECO:0000256" key="1">
    <source>
        <dbReference type="ARBA" id="ARBA00004141"/>
    </source>
</evidence>
<dbReference type="InterPro" id="IPR000832">
    <property type="entry name" value="GPCR_2_secretin-like"/>
</dbReference>
<dbReference type="Pfam" id="PF02014">
    <property type="entry name" value="Reeler"/>
    <property type="match status" value="1"/>
</dbReference>
<evidence type="ECO:0000256" key="6">
    <source>
        <dbReference type="SAM" id="Phobius"/>
    </source>
</evidence>
<dbReference type="GO" id="GO:0007166">
    <property type="term" value="P:cell surface receptor signaling pathway"/>
    <property type="evidence" value="ECO:0007669"/>
    <property type="project" value="InterPro"/>
</dbReference>
<dbReference type="GO" id="GO:0005886">
    <property type="term" value="C:plasma membrane"/>
    <property type="evidence" value="ECO:0007669"/>
    <property type="project" value="TreeGrafter"/>
</dbReference>
<dbReference type="InterPro" id="IPR017981">
    <property type="entry name" value="GPCR_2-like_7TM"/>
</dbReference>
<feature type="transmembrane region" description="Helical" evidence="6">
    <location>
        <begin position="201"/>
        <end position="225"/>
    </location>
</feature>
<feature type="non-terminal residue" evidence="9">
    <location>
        <position position="826"/>
    </location>
</feature>